<accession>A0A2X3ERF1</accession>
<proteinExistence type="predicted"/>
<sequence length="50" mass="5605">MEQLTEQVAPSLPEGQVVISKEEAQSLLESGLSQEEYIEEDRDLQESKAL</sequence>
<dbReference type="Proteomes" id="UP000250166">
    <property type="component" value="Unassembled WGS sequence"/>
</dbReference>
<dbReference type="RefSeq" id="WP_181461896.1">
    <property type="nucleotide sequence ID" value="NZ_UAWL01000020.1"/>
</dbReference>
<evidence type="ECO:0000256" key="1">
    <source>
        <dbReference type="SAM" id="MobiDB-lite"/>
    </source>
</evidence>
<dbReference type="EMBL" id="UAWL01000020">
    <property type="protein sequence ID" value="SQC36305.1"/>
    <property type="molecule type" value="Genomic_DNA"/>
</dbReference>
<evidence type="ECO:0000313" key="2">
    <source>
        <dbReference type="EMBL" id="SQC36305.1"/>
    </source>
</evidence>
<evidence type="ECO:0000313" key="3">
    <source>
        <dbReference type="Proteomes" id="UP000250166"/>
    </source>
</evidence>
<reference evidence="2 3" key="1">
    <citation type="submission" date="2018-06" db="EMBL/GenBank/DDBJ databases">
        <authorList>
            <consortium name="Pathogen Informatics"/>
            <person name="Doyle S."/>
        </authorList>
    </citation>
    <scope>NUCLEOTIDE SEQUENCE [LARGE SCALE GENOMIC DNA]</scope>
    <source>
        <strain evidence="2 3">NCTC13102</strain>
    </source>
</reference>
<gene>
    <name evidence="2" type="ORF">NCTC13102_02115</name>
</gene>
<organism evidence="2 3">
    <name type="scientific">Helicobacter fennelliae</name>
    <dbReference type="NCBI Taxonomy" id="215"/>
    <lineage>
        <taxon>Bacteria</taxon>
        <taxon>Pseudomonadati</taxon>
        <taxon>Campylobacterota</taxon>
        <taxon>Epsilonproteobacteria</taxon>
        <taxon>Campylobacterales</taxon>
        <taxon>Helicobacteraceae</taxon>
        <taxon>Helicobacter</taxon>
    </lineage>
</organism>
<feature type="region of interest" description="Disordered" evidence="1">
    <location>
        <begin position="29"/>
        <end position="50"/>
    </location>
</feature>
<protein>
    <submittedName>
        <fullName evidence="2">Uncharacterized protein</fullName>
    </submittedName>
</protein>
<name>A0A2X3ERF1_9HELI</name>
<dbReference type="AlphaFoldDB" id="A0A2X3ERF1"/>